<dbReference type="InterPro" id="IPR001387">
    <property type="entry name" value="Cro/C1-type_HTH"/>
</dbReference>
<dbReference type="PROSITE" id="PS50943">
    <property type="entry name" value="HTH_CROC1"/>
    <property type="match status" value="1"/>
</dbReference>
<dbReference type="SUPFAM" id="SSF47413">
    <property type="entry name" value="lambda repressor-like DNA-binding domains"/>
    <property type="match status" value="1"/>
</dbReference>
<evidence type="ECO:0000259" key="1">
    <source>
        <dbReference type="PROSITE" id="PS50943"/>
    </source>
</evidence>
<dbReference type="InterPro" id="IPR010982">
    <property type="entry name" value="Lambda_DNA-bd_dom_sf"/>
</dbReference>
<evidence type="ECO:0000313" key="3">
    <source>
        <dbReference type="Proteomes" id="UP000289660"/>
    </source>
</evidence>
<name>A0A402DL61_MICAE</name>
<dbReference type="EMBL" id="BIFY01000243">
    <property type="protein sequence ID" value="GCE62947.1"/>
    <property type="molecule type" value="Genomic_DNA"/>
</dbReference>
<reference evidence="3" key="1">
    <citation type="submission" date="2018-12" db="EMBL/GenBank/DDBJ databases">
        <title>Genome sequence of Microcystis aeruginosa NIES-4285.</title>
        <authorList>
            <person name="Tanabe Y."/>
        </authorList>
    </citation>
    <scope>NUCLEOTIDE SEQUENCE [LARGE SCALE GENOMIC DNA]</scope>
    <source>
        <strain evidence="3">NIES-4285</strain>
    </source>
</reference>
<organism evidence="2 3">
    <name type="scientific">Microcystis aeruginosa NIES-4285</name>
    <dbReference type="NCBI Taxonomy" id="2497681"/>
    <lineage>
        <taxon>Bacteria</taxon>
        <taxon>Bacillati</taxon>
        <taxon>Cyanobacteriota</taxon>
        <taxon>Cyanophyceae</taxon>
        <taxon>Oscillatoriophycideae</taxon>
        <taxon>Chroococcales</taxon>
        <taxon>Microcystaceae</taxon>
        <taxon>Microcystis</taxon>
    </lineage>
</organism>
<accession>A0A402DL61</accession>
<sequence length="85" mass="9955">MIWETSEAEEWIDKEKELYFYSNLEALMAEKGLSIAELSERTGVAQSTIRSLIRGRLKRLDSISTGKLTQFFQCKLDELYAMKWE</sequence>
<gene>
    <name evidence="2" type="ORF">MiAbB_04902</name>
</gene>
<dbReference type="Proteomes" id="UP000289660">
    <property type="component" value="Unassembled WGS sequence"/>
</dbReference>
<feature type="domain" description="HTH cro/C1-type" evidence="1">
    <location>
        <begin position="24"/>
        <end position="79"/>
    </location>
</feature>
<proteinExistence type="predicted"/>
<dbReference type="Pfam" id="PF13443">
    <property type="entry name" value="HTH_26"/>
    <property type="match status" value="1"/>
</dbReference>
<dbReference type="SMART" id="SM00530">
    <property type="entry name" value="HTH_XRE"/>
    <property type="match status" value="1"/>
</dbReference>
<dbReference type="AlphaFoldDB" id="A0A402DL61"/>
<dbReference type="CDD" id="cd00093">
    <property type="entry name" value="HTH_XRE"/>
    <property type="match status" value="1"/>
</dbReference>
<comment type="caution">
    <text evidence="2">The sequence shown here is derived from an EMBL/GenBank/DDBJ whole genome shotgun (WGS) entry which is preliminary data.</text>
</comment>
<dbReference type="RefSeq" id="WP_130758634.1">
    <property type="nucleotide sequence ID" value="NZ_BIFY01000243.1"/>
</dbReference>
<dbReference type="Gene3D" id="1.10.260.40">
    <property type="entry name" value="lambda repressor-like DNA-binding domains"/>
    <property type="match status" value="1"/>
</dbReference>
<evidence type="ECO:0000313" key="2">
    <source>
        <dbReference type="EMBL" id="GCE62947.1"/>
    </source>
</evidence>
<protein>
    <recommendedName>
        <fullName evidence="1">HTH cro/C1-type domain-containing protein</fullName>
    </recommendedName>
</protein>
<dbReference type="GO" id="GO:0003677">
    <property type="term" value="F:DNA binding"/>
    <property type="evidence" value="ECO:0007669"/>
    <property type="project" value="InterPro"/>
</dbReference>